<proteinExistence type="predicted"/>
<organism evidence="1 2">
    <name type="scientific">Plasmodium falciparum FCH/4</name>
    <dbReference type="NCBI Taxonomy" id="1036724"/>
    <lineage>
        <taxon>Eukaryota</taxon>
        <taxon>Sar</taxon>
        <taxon>Alveolata</taxon>
        <taxon>Apicomplexa</taxon>
        <taxon>Aconoidasida</taxon>
        <taxon>Haemosporida</taxon>
        <taxon>Plasmodiidae</taxon>
        <taxon>Plasmodium</taxon>
        <taxon>Plasmodium (Laverania)</taxon>
    </lineage>
</organism>
<dbReference type="AlphaFoldDB" id="A0A024VII3"/>
<dbReference type="Proteomes" id="UP000030656">
    <property type="component" value="Unassembled WGS sequence"/>
</dbReference>
<sequence>MHDLIYKYIIYYYCRKKLKRKNFHYFNYQDLYIAENYFGLNTHTKKVPNMLDQNIGKKSAIVTVER</sequence>
<reference evidence="1 2" key="1">
    <citation type="submission" date="2013-02" db="EMBL/GenBank/DDBJ databases">
        <title>The Genome Annotation of Plasmodium falciparum FCH/4.</title>
        <authorList>
            <consortium name="The Broad Institute Genome Sequencing Platform"/>
            <consortium name="The Broad Institute Genome Sequencing Center for Infectious Disease"/>
            <person name="Neafsey D."/>
            <person name="Hoffman S."/>
            <person name="Volkman S."/>
            <person name="Rosenthal P."/>
            <person name="Walker B."/>
            <person name="Young S.K."/>
            <person name="Zeng Q."/>
            <person name="Gargeya S."/>
            <person name="Fitzgerald M."/>
            <person name="Haas B."/>
            <person name="Abouelleil A."/>
            <person name="Allen A.W."/>
            <person name="Alvarado L."/>
            <person name="Arachchi H.M."/>
            <person name="Berlin A.M."/>
            <person name="Chapman S.B."/>
            <person name="Gainer-Dewar J."/>
            <person name="Goldberg J."/>
            <person name="Griggs A."/>
            <person name="Gujja S."/>
            <person name="Hansen M."/>
            <person name="Howarth C."/>
            <person name="Imamovic A."/>
            <person name="Ireland A."/>
            <person name="Larimer J."/>
            <person name="McCowan C."/>
            <person name="Murphy C."/>
            <person name="Pearson M."/>
            <person name="Poon T.W."/>
            <person name="Priest M."/>
            <person name="Roberts A."/>
            <person name="Saif S."/>
            <person name="Shea T."/>
            <person name="Sisk P."/>
            <person name="Sykes S."/>
            <person name="Wortman J."/>
            <person name="Nusbaum C."/>
            <person name="Birren B."/>
        </authorList>
    </citation>
    <scope>NUCLEOTIDE SEQUENCE [LARGE SCALE GENOMIC DNA]</scope>
    <source>
        <strain evidence="1 2">FCH/4</strain>
    </source>
</reference>
<gene>
    <name evidence="1" type="ORF">PFFCH_04548</name>
</gene>
<protein>
    <submittedName>
        <fullName evidence="1">Uncharacterized protein</fullName>
    </submittedName>
</protein>
<evidence type="ECO:0000313" key="1">
    <source>
        <dbReference type="EMBL" id="ETW27990.1"/>
    </source>
</evidence>
<accession>A0A024VII3</accession>
<evidence type="ECO:0000313" key="2">
    <source>
        <dbReference type="Proteomes" id="UP000030656"/>
    </source>
</evidence>
<dbReference type="EMBL" id="KI928028">
    <property type="protein sequence ID" value="ETW27990.1"/>
    <property type="molecule type" value="Genomic_DNA"/>
</dbReference>
<name>A0A024VII3_PLAFA</name>
<reference evidence="1 2" key="2">
    <citation type="submission" date="2013-02" db="EMBL/GenBank/DDBJ databases">
        <title>The Genome Sequence of Plasmodium falciparum FCH/4.</title>
        <authorList>
            <consortium name="The Broad Institute Genome Sequencing Platform"/>
            <consortium name="The Broad Institute Genome Sequencing Center for Infectious Disease"/>
            <person name="Neafsey D."/>
            <person name="Cheeseman I."/>
            <person name="Volkman S."/>
            <person name="Adams J."/>
            <person name="Walker B."/>
            <person name="Young S.K."/>
            <person name="Zeng Q."/>
            <person name="Gargeya S."/>
            <person name="Fitzgerald M."/>
            <person name="Haas B."/>
            <person name="Abouelleil A."/>
            <person name="Alvarado L."/>
            <person name="Arachchi H.M."/>
            <person name="Berlin A.M."/>
            <person name="Chapman S.B."/>
            <person name="Dewar J."/>
            <person name="Goldberg J."/>
            <person name="Griggs A."/>
            <person name="Gujja S."/>
            <person name="Hansen M."/>
            <person name="Howarth C."/>
            <person name="Imamovic A."/>
            <person name="Larimer J."/>
            <person name="McCowan C."/>
            <person name="Murphy C."/>
            <person name="Neiman D."/>
            <person name="Pearson M."/>
            <person name="Priest M."/>
            <person name="Roberts A."/>
            <person name="Saif S."/>
            <person name="Shea T."/>
            <person name="Sisk P."/>
            <person name="Sykes S."/>
            <person name="Wortman J."/>
            <person name="Nusbaum C."/>
            <person name="Birren B."/>
        </authorList>
    </citation>
    <scope>NUCLEOTIDE SEQUENCE [LARGE SCALE GENOMIC DNA]</scope>
    <source>
        <strain evidence="1 2">FCH/4</strain>
    </source>
</reference>